<feature type="repeat" description="RCC1" evidence="6">
    <location>
        <begin position="362"/>
        <end position="416"/>
    </location>
</feature>
<dbReference type="InterPro" id="IPR051210">
    <property type="entry name" value="Ub_ligase/GEF_domain"/>
</dbReference>
<feature type="domain" description="FYVE-type" evidence="8">
    <location>
        <begin position="641"/>
        <end position="703"/>
    </location>
</feature>
<evidence type="ECO:0000256" key="3">
    <source>
        <dbReference type="ARBA" id="ARBA00022771"/>
    </source>
</evidence>
<dbReference type="Gene3D" id="3.30.40.10">
    <property type="entry name" value="Zinc/RING finger domain, C3HC4 (zinc finger)"/>
    <property type="match status" value="1"/>
</dbReference>
<dbReference type="Pfam" id="PF01363">
    <property type="entry name" value="FYVE"/>
    <property type="match status" value="1"/>
</dbReference>
<dbReference type="PROSITE" id="PS50178">
    <property type="entry name" value="ZF_FYVE"/>
    <property type="match status" value="1"/>
</dbReference>
<feature type="repeat" description="RCC1" evidence="6">
    <location>
        <begin position="585"/>
        <end position="636"/>
    </location>
</feature>
<dbReference type="InterPro" id="IPR017455">
    <property type="entry name" value="Znf_FYVE-rel"/>
</dbReference>
<dbReference type="InterPro" id="IPR000408">
    <property type="entry name" value="Reg_chr_condens"/>
</dbReference>
<dbReference type="AlphaFoldDB" id="A0A9D5HU13"/>
<dbReference type="CDD" id="cd00065">
    <property type="entry name" value="FYVE_like_SF"/>
    <property type="match status" value="1"/>
</dbReference>
<dbReference type="PANTHER" id="PTHR22870:SF430">
    <property type="entry name" value="PH DOMAIN-CONTAINING PROTEIN"/>
    <property type="match status" value="1"/>
</dbReference>
<dbReference type="EMBL" id="JAGGNH010000001">
    <property type="protein sequence ID" value="KAJ0988561.1"/>
    <property type="molecule type" value="Genomic_DNA"/>
</dbReference>
<evidence type="ECO:0000256" key="1">
    <source>
        <dbReference type="ARBA" id="ARBA00022723"/>
    </source>
</evidence>
<dbReference type="PROSITE" id="PS51514">
    <property type="entry name" value="BRX"/>
    <property type="match status" value="1"/>
</dbReference>
<dbReference type="InterPro" id="IPR011011">
    <property type="entry name" value="Znf_FYVE_PHD"/>
</dbReference>
<dbReference type="InterPro" id="IPR058923">
    <property type="entry name" value="RCC1-like_dom"/>
</dbReference>
<feature type="repeat" description="RCC1" evidence="6">
    <location>
        <begin position="417"/>
        <end position="468"/>
    </location>
</feature>
<sequence length="1058" mass="113659">MADSPRDVEQAITALKKGSYLLKYGRRGKPKFCPFRLSNDESVLIWYSGKQEKQLILSHVSKIIPGQRTAIFQRYPRPDKEYQSFSLIYSDRSLDLICKDKDEAEVWFVGLRALIARDSCRKGKLESIGDRAVSNKNASTTQKISPLTLPFCGSDIFPKDSGETQHPQTHLDNPPANGYGKLFADVILHSSAAKSTNSDVASKDSLSSGGADNANGRGSASETFRVSLSSAVSSSSHGSNHEDFDALGDVYIWGKGIGDGILGGGHCRVGSSCTTKMDASLPKALESVVVLDVHNIACGGRHAVLVTKKGEVFSWGEESGGRLGHGADADVSHPKLIEALGGMNIELVSCGEYHTCAVTLSGDLYTWGDGIHNYGLLGHGSEASHWIPKQVTGQLEGLPVSSVSCGPWHTAVVTSAGQLFTFGDGTFGALGHGDHRSINMPREVEALKGLRTVRAACGVWHTAAVVEISTESSDSGSSSSGKLFTWGDGDKGKLGHGDRGPRLLPACVTSLSEPSFSQVACGHDTTVALTTSGRVYTMGSTLYGQLGSPEADGKVPIRVEGKLSDCFVEEISCGSYHVAVLTSRTEVYTWGKGANGRLGHGDNDDRNTPTLVEALKDKQVKSVVCGSNFTAVICLHKWVSSVDQSVCSGCRLPFGLRRKRHNCYNCGLVFCKACSSRKSIKASLAPNMNKPYRVCDECFTKLKKSTGSGMFQQIPKNQVGTQNQISNELADKEILGLKQQGFSRLSSVDSRGESKQPKLMSKSETTNIRLSPVPSEKTKWGSFYLSNSPSILHGSSKKMFSASLPVSRVASRSTSPVSSAPSPPHLTTSPTGTDLTTGTVSSADDSKKTNDNLSQEVVRLKLQVEELTRKSQLLEEEIERTSRQLKEATAVAGDEAAKCKAAKEVIKSLTAKLKDMAEKIPEGDAYINDLAANASQASHLLSLDSSVDLSGPIGSQAAASNGHTINALPYNVNKALAEETERVEHAEPGVYITVSVLPGGEKYLKRVRFSRKRFSEQAAEKWWAENKSRLQEMYSFPAGQKSSICPSSMSDRNDCVTD</sequence>
<evidence type="ECO:0000259" key="8">
    <source>
        <dbReference type="PROSITE" id="PS50178"/>
    </source>
</evidence>
<dbReference type="Pfam" id="PF25390">
    <property type="entry name" value="WD40_RLD"/>
    <property type="match status" value="1"/>
</dbReference>
<comment type="caution">
    <text evidence="10">The sequence shown here is derived from an EMBL/GenBank/DDBJ whole genome shotgun (WGS) entry which is preliminary data.</text>
</comment>
<evidence type="ECO:0000313" key="10">
    <source>
        <dbReference type="EMBL" id="KAJ0988561.1"/>
    </source>
</evidence>
<dbReference type="Pfam" id="PF16457">
    <property type="entry name" value="PH_12"/>
    <property type="match status" value="1"/>
</dbReference>
<feature type="repeat" description="RCC1" evidence="6">
    <location>
        <begin position="310"/>
        <end position="361"/>
    </location>
</feature>
<evidence type="ECO:0000256" key="2">
    <source>
        <dbReference type="ARBA" id="ARBA00022737"/>
    </source>
</evidence>
<dbReference type="InterPro" id="IPR013591">
    <property type="entry name" value="Brevis_radix_dom"/>
</dbReference>
<dbReference type="PROSITE" id="PS50012">
    <property type="entry name" value="RCC1_3"/>
    <property type="match status" value="7"/>
</dbReference>
<reference evidence="10" key="1">
    <citation type="submission" date="2021-03" db="EMBL/GenBank/DDBJ databases">
        <authorList>
            <person name="Li Z."/>
            <person name="Yang C."/>
        </authorList>
    </citation>
    <scope>NUCLEOTIDE SEQUENCE</scope>
    <source>
        <strain evidence="10">Dzin_1.0</strain>
        <tissue evidence="10">Leaf</tissue>
    </source>
</reference>
<protein>
    <submittedName>
        <fullName evidence="10">Uncharacterized protein</fullName>
    </submittedName>
</protein>
<gene>
    <name evidence="10" type="ORF">J5N97_006917</name>
</gene>
<feature type="region of interest" description="Disordered" evidence="7">
    <location>
        <begin position="745"/>
        <end position="777"/>
    </location>
</feature>
<evidence type="ECO:0000313" key="11">
    <source>
        <dbReference type="Proteomes" id="UP001085076"/>
    </source>
</evidence>
<dbReference type="Proteomes" id="UP001085076">
    <property type="component" value="Miscellaneous, Linkage group lg01"/>
</dbReference>
<dbReference type="PRINTS" id="PR00633">
    <property type="entry name" value="RCCNDNSATION"/>
</dbReference>
<feature type="domain" description="BRX" evidence="9">
    <location>
        <begin position="980"/>
        <end position="1035"/>
    </location>
</feature>
<dbReference type="Pfam" id="PF13713">
    <property type="entry name" value="BRX_N"/>
    <property type="match status" value="1"/>
</dbReference>
<dbReference type="Pfam" id="PF08381">
    <property type="entry name" value="BRX"/>
    <property type="match status" value="1"/>
</dbReference>
<evidence type="ECO:0000256" key="5">
    <source>
        <dbReference type="PROSITE-ProRule" id="PRU00091"/>
    </source>
</evidence>
<reference evidence="10" key="2">
    <citation type="journal article" date="2022" name="Hortic Res">
        <title>The genome of Dioscorea zingiberensis sheds light on the biosynthesis, origin and evolution of the medicinally important diosgenin saponins.</title>
        <authorList>
            <person name="Li Y."/>
            <person name="Tan C."/>
            <person name="Li Z."/>
            <person name="Guo J."/>
            <person name="Li S."/>
            <person name="Chen X."/>
            <person name="Wang C."/>
            <person name="Dai X."/>
            <person name="Yang H."/>
            <person name="Song W."/>
            <person name="Hou L."/>
            <person name="Xu J."/>
            <person name="Tong Z."/>
            <person name="Xu A."/>
            <person name="Yuan X."/>
            <person name="Wang W."/>
            <person name="Yang Q."/>
            <person name="Chen L."/>
            <person name="Sun Z."/>
            <person name="Wang K."/>
            <person name="Pan B."/>
            <person name="Chen J."/>
            <person name="Bao Y."/>
            <person name="Liu F."/>
            <person name="Qi X."/>
            <person name="Gang D.R."/>
            <person name="Wen J."/>
            <person name="Li J."/>
        </authorList>
    </citation>
    <scope>NUCLEOTIDE SEQUENCE</scope>
    <source>
        <strain evidence="10">Dzin_1.0</strain>
    </source>
</reference>
<keyword evidence="1" id="KW-0479">Metal-binding</keyword>
<feature type="repeat" description="RCC1" evidence="6">
    <location>
        <begin position="248"/>
        <end position="309"/>
    </location>
</feature>
<organism evidence="10 11">
    <name type="scientific">Dioscorea zingiberensis</name>
    <dbReference type="NCBI Taxonomy" id="325984"/>
    <lineage>
        <taxon>Eukaryota</taxon>
        <taxon>Viridiplantae</taxon>
        <taxon>Streptophyta</taxon>
        <taxon>Embryophyta</taxon>
        <taxon>Tracheophyta</taxon>
        <taxon>Spermatophyta</taxon>
        <taxon>Magnoliopsida</taxon>
        <taxon>Liliopsida</taxon>
        <taxon>Dioscoreales</taxon>
        <taxon>Dioscoreaceae</taxon>
        <taxon>Dioscorea</taxon>
    </lineage>
</organism>
<dbReference type="OrthoDB" id="5981550at2759"/>
<keyword evidence="3 5" id="KW-0863">Zinc-finger</keyword>
<dbReference type="InterPro" id="IPR027988">
    <property type="entry name" value="BRX_N"/>
</dbReference>
<name>A0A9D5HU13_9LILI</name>
<dbReference type="InterPro" id="IPR011993">
    <property type="entry name" value="PH-like_dom_sf"/>
</dbReference>
<dbReference type="FunFam" id="2.130.10.30:FF:000028">
    <property type="entry name" value="PH, RCC1 and FYVE domains-containing protein 1"/>
    <property type="match status" value="1"/>
</dbReference>
<dbReference type="SUPFAM" id="SSF57903">
    <property type="entry name" value="FYVE/PHD zinc finger"/>
    <property type="match status" value="1"/>
</dbReference>
<feature type="repeat" description="RCC1" evidence="6">
    <location>
        <begin position="481"/>
        <end position="532"/>
    </location>
</feature>
<dbReference type="SUPFAM" id="SSF50985">
    <property type="entry name" value="RCC1/BLIP-II"/>
    <property type="match status" value="1"/>
</dbReference>
<dbReference type="InterPro" id="IPR013083">
    <property type="entry name" value="Znf_RING/FYVE/PHD"/>
</dbReference>
<evidence type="ECO:0000256" key="4">
    <source>
        <dbReference type="ARBA" id="ARBA00022833"/>
    </source>
</evidence>
<feature type="compositionally biased region" description="Low complexity" evidence="7">
    <location>
        <begin position="812"/>
        <end position="839"/>
    </location>
</feature>
<dbReference type="PROSITE" id="PS00626">
    <property type="entry name" value="RCC1_2"/>
    <property type="match status" value="3"/>
</dbReference>
<evidence type="ECO:0000259" key="9">
    <source>
        <dbReference type="PROSITE" id="PS51514"/>
    </source>
</evidence>
<dbReference type="GO" id="GO:0008270">
    <property type="term" value="F:zinc ion binding"/>
    <property type="evidence" value="ECO:0007669"/>
    <property type="project" value="UniProtKB-KW"/>
</dbReference>
<keyword evidence="4" id="KW-0862">Zinc</keyword>
<dbReference type="CDD" id="cd13365">
    <property type="entry name" value="PH_PLC_plant-like"/>
    <property type="match status" value="1"/>
</dbReference>
<feature type="region of interest" description="Disordered" evidence="7">
    <location>
        <begin position="812"/>
        <end position="852"/>
    </location>
</feature>
<dbReference type="InterPro" id="IPR000306">
    <property type="entry name" value="Znf_FYVE"/>
</dbReference>
<dbReference type="Gene3D" id="2.130.10.30">
    <property type="entry name" value="Regulator of chromosome condensation 1/beta-lactamase-inhibitor protein II"/>
    <property type="match status" value="3"/>
</dbReference>
<dbReference type="PANTHER" id="PTHR22870">
    <property type="entry name" value="REGULATOR OF CHROMOSOME CONDENSATION"/>
    <property type="match status" value="1"/>
</dbReference>
<keyword evidence="2" id="KW-0677">Repeat</keyword>
<dbReference type="Gene3D" id="2.30.29.30">
    <property type="entry name" value="Pleckstrin-homology domain (PH domain)/Phosphotyrosine-binding domain (PTB)"/>
    <property type="match status" value="1"/>
</dbReference>
<dbReference type="InterPro" id="IPR009091">
    <property type="entry name" value="RCC1/BLIP-II"/>
</dbReference>
<feature type="repeat" description="RCC1" evidence="6">
    <location>
        <begin position="533"/>
        <end position="584"/>
    </location>
</feature>
<dbReference type="SUPFAM" id="SSF50729">
    <property type="entry name" value="PH domain-like"/>
    <property type="match status" value="1"/>
</dbReference>
<accession>A0A9D5HU13</accession>
<feature type="region of interest" description="Disordered" evidence="7">
    <location>
        <begin position="198"/>
        <end position="219"/>
    </location>
</feature>
<keyword evidence="11" id="KW-1185">Reference proteome</keyword>
<evidence type="ECO:0000256" key="6">
    <source>
        <dbReference type="PROSITE-ProRule" id="PRU00235"/>
    </source>
</evidence>
<dbReference type="InterPro" id="IPR001849">
    <property type="entry name" value="PH_domain"/>
</dbReference>
<proteinExistence type="predicted"/>
<evidence type="ECO:0000256" key="7">
    <source>
        <dbReference type="SAM" id="MobiDB-lite"/>
    </source>
</evidence>
<dbReference type="SMART" id="SM00064">
    <property type="entry name" value="FYVE"/>
    <property type="match status" value="1"/>
</dbReference>